<dbReference type="EMBL" id="QGNW01000048">
    <property type="protein sequence ID" value="RVX07101.1"/>
    <property type="molecule type" value="Genomic_DNA"/>
</dbReference>
<name>A0A438JDS8_VITVI</name>
<organism evidence="1 2">
    <name type="scientific">Vitis vinifera</name>
    <name type="common">Grape</name>
    <dbReference type="NCBI Taxonomy" id="29760"/>
    <lineage>
        <taxon>Eukaryota</taxon>
        <taxon>Viridiplantae</taxon>
        <taxon>Streptophyta</taxon>
        <taxon>Embryophyta</taxon>
        <taxon>Tracheophyta</taxon>
        <taxon>Spermatophyta</taxon>
        <taxon>Magnoliopsida</taxon>
        <taxon>eudicotyledons</taxon>
        <taxon>Gunneridae</taxon>
        <taxon>Pentapetalae</taxon>
        <taxon>rosids</taxon>
        <taxon>Vitales</taxon>
        <taxon>Vitaceae</taxon>
        <taxon>Viteae</taxon>
        <taxon>Vitis</taxon>
    </lineage>
</organism>
<dbReference type="AlphaFoldDB" id="A0A438JDS8"/>
<dbReference type="Proteomes" id="UP000288805">
    <property type="component" value="Unassembled WGS sequence"/>
</dbReference>
<gene>
    <name evidence="1" type="ORF">CK203_030572</name>
</gene>
<reference evidence="1 2" key="1">
    <citation type="journal article" date="2018" name="PLoS Genet.">
        <title>Population sequencing reveals clonal diversity and ancestral inbreeding in the grapevine cultivar Chardonnay.</title>
        <authorList>
            <person name="Roach M.J."/>
            <person name="Johnson D.L."/>
            <person name="Bohlmann J."/>
            <person name="van Vuuren H.J."/>
            <person name="Jones S.J."/>
            <person name="Pretorius I.S."/>
            <person name="Schmidt S.A."/>
            <person name="Borneman A.R."/>
        </authorList>
    </citation>
    <scope>NUCLEOTIDE SEQUENCE [LARGE SCALE GENOMIC DNA]</scope>
    <source>
        <strain evidence="2">cv. Chardonnay</strain>
        <tissue evidence="1">Leaf</tissue>
    </source>
</reference>
<comment type="caution">
    <text evidence="1">The sequence shown here is derived from an EMBL/GenBank/DDBJ whole genome shotgun (WGS) entry which is preliminary data.</text>
</comment>
<sequence>MSLFLLLSPAEGEGWEMIERLPREIRRAYDGISRELWLDIIPSPDTEGKELLDHLRAMERMFSDFQHLDPGIIYARSLQIPRSDFHLYNIASSVSSAVPFVHPHAVTVRPSFQFQRPQTGIPRMSSLVPSATSEDLFDLGMPLDRAFERLRATGF</sequence>
<evidence type="ECO:0000313" key="2">
    <source>
        <dbReference type="Proteomes" id="UP000288805"/>
    </source>
</evidence>
<proteinExistence type="predicted"/>
<protein>
    <submittedName>
        <fullName evidence="1">Uncharacterized protein</fullName>
    </submittedName>
</protein>
<accession>A0A438JDS8</accession>
<evidence type="ECO:0000313" key="1">
    <source>
        <dbReference type="EMBL" id="RVX07101.1"/>
    </source>
</evidence>